<evidence type="ECO:0000256" key="3">
    <source>
        <dbReference type="ARBA" id="ARBA00023004"/>
    </source>
</evidence>
<keyword evidence="4" id="KW-0411">Iron-sulfur</keyword>
<keyword evidence="1" id="KW-0001">2Fe-2S</keyword>
<dbReference type="SUPFAM" id="SSF50022">
    <property type="entry name" value="ISP domain"/>
    <property type="match status" value="1"/>
</dbReference>
<evidence type="ECO:0000313" key="6">
    <source>
        <dbReference type="EMBL" id="SVC64520.1"/>
    </source>
</evidence>
<gene>
    <name evidence="6" type="ORF">METZ01_LOCUS317374</name>
</gene>
<protein>
    <recommendedName>
        <fullName evidence="5">Rieske domain-containing protein</fullName>
    </recommendedName>
</protein>
<evidence type="ECO:0000256" key="1">
    <source>
        <dbReference type="ARBA" id="ARBA00022714"/>
    </source>
</evidence>
<keyword evidence="3" id="KW-0408">Iron</keyword>
<dbReference type="GO" id="GO:0051537">
    <property type="term" value="F:2 iron, 2 sulfur cluster binding"/>
    <property type="evidence" value="ECO:0007669"/>
    <property type="project" value="UniProtKB-KW"/>
</dbReference>
<dbReference type="AlphaFoldDB" id="A0A382NV38"/>
<dbReference type="EMBL" id="UINC01102697">
    <property type="protein sequence ID" value="SVC64520.1"/>
    <property type="molecule type" value="Genomic_DNA"/>
</dbReference>
<dbReference type="GO" id="GO:0046872">
    <property type="term" value="F:metal ion binding"/>
    <property type="evidence" value="ECO:0007669"/>
    <property type="project" value="UniProtKB-KW"/>
</dbReference>
<accession>A0A382NV38</accession>
<sequence>MVNTAKPKLINSDKANNFRGYHQSQNSEIDESIALIESGTPCGEFFRRYWHPVALTSEIGDLPLAVRILGENLVLFRTTQGDTGLVHQHCPHRRASLVFGKCEKQGIR</sequence>
<feature type="non-terminal residue" evidence="6">
    <location>
        <position position="108"/>
    </location>
</feature>
<dbReference type="Pfam" id="PF00355">
    <property type="entry name" value="Rieske"/>
    <property type="match status" value="1"/>
</dbReference>
<organism evidence="6">
    <name type="scientific">marine metagenome</name>
    <dbReference type="NCBI Taxonomy" id="408172"/>
    <lineage>
        <taxon>unclassified sequences</taxon>
        <taxon>metagenomes</taxon>
        <taxon>ecological metagenomes</taxon>
    </lineage>
</organism>
<dbReference type="InterPro" id="IPR036922">
    <property type="entry name" value="Rieske_2Fe-2S_sf"/>
</dbReference>
<proteinExistence type="predicted"/>
<dbReference type="InterPro" id="IPR017941">
    <property type="entry name" value="Rieske_2Fe-2S"/>
</dbReference>
<keyword evidence="2" id="KW-0479">Metal-binding</keyword>
<evidence type="ECO:0000256" key="4">
    <source>
        <dbReference type="ARBA" id="ARBA00023014"/>
    </source>
</evidence>
<reference evidence="6" key="1">
    <citation type="submission" date="2018-05" db="EMBL/GenBank/DDBJ databases">
        <authorList>
            <person name="Lanie J.A."/>
            <person name="Ng W.-L."/>
            <person name="Kazmierczak K.M."/>
            <person name="Andrzejewski T.M."/>
            <person name="Davidsen T.M."/>
            <person name="Wayne K.J."/>
            <person name="Tettelin H."/>
            <person name="Glass J.I."/>
            <person name="Rusch D."/>
            <person name="Podicherti R."/>
            <person name="Tsui H.-C.T."/>
            <person name="Winkler M.E."/>
        </authorList>
    </citation>
    <scope>NUCLEOTIDE SEQUENCE</scope>
</reference>
<evidence type="ECO:0000256" key="2">
    <source>
        <dbReference type="ARBA" id="ARBA00022723"/>
    </source>
</evidence>
<dbReference type="PROSITE" id="PS51296">
    <property type="entry name" value="RIESKE"/>
    <property type="match status" value="1"/>
</dbReference>
<name>A0A382NV38_9ZZZZ</name>
<feature type="domain" description="Rieske" evidence="5">
    <location>
        <begin position="50"/>
        <end position="108"/>
    </location>
</feature>
<evidence type="ECO:0000259" key="5">
    <source>
        <dbReference type="PROSITE" id="PS51296"/>
    </source>
</evidence>
<dbReference type="Gene3D" id="2.102.10.10">
    <property type="entry name" value="Rieske [2Fe-2S] iron-sulphur domain"/>
    <property type="match status" value="1"/>
</dbReference>